<dbReference type="Gene3D" id="3.30.1330.30">
    <property type="match status" value="1"/>
</dbReference>
<dbReference type="SUPFAM" id="SSF55315">
    <property type="entry name" value="L30e-like"/>
    <property type="match status" value="1"/>
</dbReference>
<dbReference type="RefSeq" id="WP_169352425.1">
    <property type="nucleotide sequence ID" value="NZ_JABBJJ010000582.1"/>
</dbReference>
<evidence type="ECO:0000256" key="2">
    <source>
        <dbReference type="ARBA" id="ARBA00022603"/>
    </source>
</evidence>
<evidence type="ECO:0000256" key="1">
    <source>
        <dbReference type="ARBA" id="ARBA00007228"/>
    </source>
</evidence>
<evidence type="ECO:0000259" key="5">
    <source>
        <dbReference type="SMART" id="SM00967"/>
    </source>
</evidence>
<evidence type="ECO:0000313" key="7">
    <source>
        <dbReference type="Proteomes" id="UP000518300"/>
    </source>
</evidence>
<dbReference type="EMBL" id="JABBJJ010000582">
    <property type="protein sequence ID" value="NMO23331.1"/>
    <property type="molecule type" value="Genomic_DNA"/>
</dbReference>
<protein>
    <submittedName>
        <fullName evidence="6">23S rRNA (Guanosine(2251)-2'-O)-methyltransferase RlmB</fullName>
    </submittedName>
</protein>
<accession>A0A848M0E6</accession>
<dbReference type="NCBIfam" id="TIGR00186">
    <property type="entry name" value="rRNA_methyl_3"/>
    <property type="match status" value="1"/>
</dbReference>
<dbReference type="InterPro" id="IPR001537">
    <property type="entry name" value="SpoU_MeTrfase"/>
</dbReference>
<dbReference type="InterPro" id="IPR013123">
    <property type="entry name" value="SpoU_subst-bd"/>
</dbReference>
<dbReference type="GO" id="GO:0008173">
    <property type="term" value="F:RNA methyltransferase activity"/>
    <property type="evidence" value="ECO:0007669"/>
    <property type="project" value="InterPro"/>
</dbReference>
<dbReference type="InterPro" id="IPR029064">
    <property type="entry name" value="Ribosomal_eL30-like_sf"/>
</dbReference>
<keyword evidence="2 6" id="KW-0489">Methyltransferase</keyword>
<dbReference type="SUPFAM" id="SSF75217">
    <property type="entry name" value="alpha/beta knot"/>
    <property type="match status" value="1"/>
</dbReference>
<keyword evidence="7" id="KW-1185">Reference proteome</keyword>
<dbReference type="GO" id="GO:0003723">
    <property type="term" value="F:RNA binding"/>
    <property type="evidence" value="ECO:0007669"/>
    <property type="project" value="InterPro"/>
</dbReference>
<evidence type="ECO:0000256" key="3">
    <source>
        <dbReference type="ARBA" id="ARBA00022679"/>
    </source>
</evidence>
<evidence type="ECO:0000256" key="4">
    <source>
        <dbReference type="SAM" id="MobiDB-lite"/>
    </source>
</evidence>
<comment type="similarity">
    <text evidence="1">Belongs to the class IV-like SAM-binding methyltransferase superfamily. RNA methyltransferase TrmH family.</text>
</comment>
<dbReference type="Pfam" id="PF00588">
    <property type="entry name" value="SpoU_methylase"/>
    <property type="match status" value="1"/>
</dbReference>
<feature type="compositionally biased region" description="Basic and acidic residues" evidence="4">
    <location>
        <begin position="1"/>
        <end position="70"/>
    </location>
</feature>
<dbReference type="PANTHER" id="PTHR46429">
    <property type="entry name" value="23S RRNA (GUANOSINE-2'-O-)-METHYLTRANSFERASE RLMB"/>
    <property type="match status" value="1"/>
</dbReference>
<dbReference type="Gene3D" id="3.40.1280.10">
    <property type="match status" value="1"/>
</dbReference>
<sequence length="323" mass="34486">MAARERPSKSRGETRGGGERRERGGGERGGERRERSGGERRERGGGERGERRASEREEFRGGEREERRGGGDSSQRFVYGVNPVLEALRAKPEEVDRLYLVEGQLGARAAGELLSRARDAGIRVEKVTRERMASMAEGGVHQGVVVELRGFRYVEVSDVLAAAKASGQPPLVVVLDGIQDPHNLGAIIRSANALGAHGVVIAKDRAVQVTGTVAKASAGAVEHTLIARVVNVSRALEELKEAGVWVAAADVDAKEPMWSARLDGPLALVVGAEGAGVREGVLKHCDFRLRIPMAGQVSSLNASVSAGILLYEVARQRGSTPVR</sequence>
<proteinExistence type="inferred from homology"/>
<dbReference type="InterPro" id="IPR029028">
    <property type="entry name" value="Alpha/beta_knot_MTases"/>
</dbReference>
<dbReference type="InterPro" id="IPR029026">
    <property type="entry name" value="tRNA_m1G_MTases_N"/>
</dbReference>
<reference evidence="6 7" key="1">
    <citation type="submission" date="2020-04" db="EMBL/GenBank/DDBJ databases">
        <title>Draft genome of Pyxidicoccus fallax type strain.</title>
        <authorList>
            <person name="Whitworth D.E."/>
        </authorList>
    </citation>
    <scope>NUCLEOTIDE SEQUENCE [LARGE SCALE GENOMIC DNA]</scope>
    <source>
        <strain evidence="6 7">DSM 14698</strain>
    </source>
</reference>
<dbReference type="InterPro" id="IPR004441">
    <property type="entry name" value="rRNA_MeTrfase_TrmH"/>
</dbReference>
<dbReference type="CDD" id="cd18103">
    <property type="entry name" value="SpoU-like_RlmB"/>
    <property type="match status" value="1"/>
</dbReference>
<feature type="region of interest" description="Disordered" evidence="4">
    <location>
        <begin position="1"/>
        <end position="76"/>
    </location>
</feature>
<dbReference type="AlphaFoldDB" id="A0A848M0E6"/>
<keyword evidence="3 6" id="KW-0808">Transferase</keyword>
<dbReference type="PANTHER" id="PTHR46429:SF1">
    <property type="entry name" value="23S RRNA (GUANOSINE-2'-O-)-METHYLTRANSFERASE RLMB"/>
    <property type="match status" value="1"/>
</dbReference>
<gene>
    <name evidence="6" type="primary">rlmB</name>
    <name evidence="6" type="ORF">HG543_51990</name>
</gene>
<organism evidence="6 7">
    <name type="scientific">Pyxidicoccus fallax</name>
    <dbReference type="NCBI Taxonomy" id="394095"/>
    <lineage>
        <taxon>Bacteria</taxon>
        <taxon>Pseudomonadati</taxon>
        <taxon>Myxococcota</taxon>
        <taxon>Myxococcia</taxon>
        <taxon>Myxococcales</taxon>
        <taxon>Cystobacterineae</taxon>
        <taxon>Myxococcaceae</taxon>
        <taxon>Pyxidicoccus</taxon>
    </lineage>
</organism>
<name>A0A848M0E6_9BACT</name>
<comment type="caution">
    <text evidence="6">The sequence shown here is derived from an EMBL/GenBank/DDBJ whole genome shotgun (WGS) entry which is preliminary data.</text>
</comment>
<dbReference type="GO" id="GO:0005829">
    <property type="term" value="C:cytosol"/>
    <property type="evidence" value="ECO:0007669"/>
    <property type="project" value="TreeGrafter"/>
</dbReference>
<dbReference type="Pfam" id="PF08032">
    <property type="entry name" value="SpoU_sub_bind"/>
    <property type="match status" value="1"/>
</dbReference>
<dbReference type="SMART" id="SM00967">
    <property type="entry name" value="SpoU_sub_bind"/>
    <property type="match status" value="1"/>
</dbReference>
<dbReference type="Proteomes" id="UP000518300">
    <property type="component" value="Unassembled WGS sequence"/>
</dbReference>
<evidence type="ECO:0000313" key="6">
    <source>
        <dbReference type="EMBL" id="NMO23331.1"/>
    </source>
</evidence>
<dbReference type="FunFam" id="3.40.1280.10:FF:000008">
    <property type="entry name" value="Group 3 RNA methyltransferase TrmH"/>
    <property type="match status" value="1"/>
</dbReference>
<feature type="domain" description="RNA 2-O ribose methyltransferase substrate binding" evidence="5">
    <location>
        <begin position="77"/>
        <end position="154"/>
    </location>
</feature>
<dbReference type="GO" id="GO:0006396">
    <property type="term" value="P:RNA processing"/>
    <property type="evidence" value="ECO:0007669"/>
    <property type="project" value="InterPro"/>
</dbReference>
<dbReference type="GO" id="GO:0032259">
    <property type="term" value="P:methylation"/>
    <property type="evidence" value="ECO:0007669"/>
    <property type="project" value="UniProtKB-KW"/>
</dbReference>